<proteinExistence type="predicted"/>
<dbReference type="EMBL" id="MWDB01000039">
    <property type="protein sequence ID" value="OQB40583.1"/>
    <property type="molecule type" value="Genomic_DNA"/>
</dbReference>
<dbReference type="AlphaFoldDB" id="A0A1V5ZK27"/>
<name>A0A1V5ZK27_9BACT</name>
<comment type="caution">
    <text evidence="1">The sequence shown here is derived from an EMBL/GenBank/DDBJ whole genome shotgun (WGS) entry which is preliminary data.</text>
</comment>
<evidence type="ECO:0000313" key="1">
    <source>
        <dbReference type="EMBL" id="OQB40583.1"/>
    </source>
</evidence>
<protein>
    <submittedName>
        <fullName evidence="1">Uncharacterized protein</fullName>
    </submittedName>
</protein>
<sequence>MIDGYRNINIKVSVMEKLKKIQQENNLTSYNAAVKFLLEKAGVQ</sequence>
<gene>
    <name evidence="1" type="ORF">BWY04_01288</name>
</gene>
<dbReference type="Proteomes" id="UP000485621">
    <property type="component" value="Unassembled WGS sequence"/>
</dbReference>
<accession>A0A1V5ZK27</accession>
<reference evidence="1" key="1">
    <citation type="submission" date="2017-02" db="EMBL/GenBank/DDBJ databases">
        <title>Delving into the versatile metabolic prowess of the omnipresent phylum Bacteroidetes.</title>
        <authorList>
            <person name="Nobu M.K."/>
            <person name="Mei R."/>
            <person name="Narihiro T."/>
            <person name="Kuroda K."/>
            <person name="Liu W.-T."/>
        </authorList>
    </citation>
    <scope>NUCLEOTIDE SEQUENCE</scope>
    <source>
        <strain evidence="1">ADurb.Bin160</strain>
    </source>
</reference>
<organism evidence="1">
    <name type="scientific">candidate division CPR1 bacterium ADurb.Bin160</name>
    <dbReference type="NCBI Taxonomy" id="1852826"/>
    <lineage>
        <taxon>Bacteria</taxon>
        <taxon>candidate division CPR1</taxon>
    </lineage>
</organism>